<sequence>MKNKFLILLVFSAFVSNAQKVIPLYQGKAPGSENWNWQEKEMFSETFQTQVIYNVSQPTLTMYAPDKALANGTAVIVCPGGGFHTLSINSEGIDVAKWLNSKGITAFVLKYRLVKSETDDPVKELFPLFENRKKLDSINAPVVTLAIADGQAAIEYVRNHAAEFNIEKNKIGIIGFSAGGTVAAGTVYNSKGNNRPDFAAPIYAYTGALKNTVVPVDAPPLFIAAASDDQLGLAPNSVQTYSNWLAAGKSAELHIYSKGGHGFGMRKMNLPVESWIDRYGDWLELQGFLKKL</sequence>
<dbReference type="RefSeq" id="WP_128196346.1">
    <property type="nucleotide sequence ID" value="NZ_SACJ01000009.1"/>
</dbReference>
<dbReference type="SUPFAM" id="SSF53474">
    <property type="entry name" value="alpha/beta-Hydrolases"/>
    <property type="match status" value="1"/>
</dbReference>
<feature type="domain" description="BD-FAE-like" evidence="3">
    <location>
        <begin position="144"/>
        <end position="188"/>
    </location>
</feature>
<keyword evidence="1 4" id="KW-0378">Hydrolase</keyword>
<name>A0A437KQ76_9FLAO</name>
<dbReference type="InterPro" id="IPR029058">
    <property type="entry name" value="AB_hydrolase_fold"/>
</dbReference>
<evidence type="ECO:0000256" key="1">
    <source>
        <dbReference type="ARBA" id="ARBA00022801"/>
    </source>
</evidence>
<dbReference type="InterPro" id="IPR050300">
    <property type="entry name" value="GDXG_lipolytic_enzyme"/>
</dbReference>
<dbReference type="PANTHER" id="PTHR48081">
    <property type="entry name" value="AB HYDROLASE SUPERFAMILY PROTEIN C4A8.06C"/>
    <property type="match status" value="1"/>
</dbReference>
<dbReference type="EMBL" id="SACJ01000009">
    <property type="protein sequence ID" value="RVT73896.1"/>
    <property type="molecule type" value="Genomic_DNA"/>
</dbReference>
<keyword evidence="2" id="KW-0732">Signal</keyword>
<feature type="chain" id="PRO_5019388265" evidence="2">
    <location>
        <begin position="19"/>
        <end position="292"/>
    </location>
</feature>
<comment type="caution">
    <text evidence="4">The sequence shown here is derived from an EMBL/GenBank/DDBJ whole genome shotgun (WGS) entry which is preliminary data.</text>
</comment>
<evidence type="ECO:0000259" key="3">
    <source>
        <dbReference type="Pfam" id="PF20434"/>
    </source>
</evidence>
<protein>
    <submittedName>
        <fullName evidence="4">Alpha/beta hydrolase</fullName>
    </submittedName>
</protein>
<keyword evidence="5" id="KW-1185">Reference proteome</keyword>
<proteinExistence type="predicted"/>
<dbReference type="Proteomes" id="UP000285211">
    <property type="component" value="Unassembled WGS sequence"/>
</dbReference>
<organism evidence="4 5">
    <name type="scientific">Flavobacterium sufflavum</name>
    <dbReference type="NCBI Taxonomy" id="1921138"/>
    <lineage>
        <taxon>Bacteria</taxon>
        <taxon>Pseudomonadati</taxon>
        <taxon>Bacteroidota</taxon>
        <taxon>Flavobacteriia</taxon>
        <taxon>Flavobacteriales</taxon>
        <taxon>Flavobacteriaceae</taxon>
        <taxon>Flavobacterium</taxon>
    </lineage>
</organism>
<dbReference type="OrthoDB" id="9794725at2"/>
<dbReference type="Gene3D" id="3.40.50.1820">
    <property type="entry name" value="alpha/beta hydrolase"/>
    <property type="match status" value="1"/>
</dbReference>
<dbReference type="AlphaFoldDB" id="A0A437KQ76"/>
<dbReference type="GO" id="GO:0016787">
    <property type="term" value="F:hydrolase activity"/>
    <property type="evidence" value="ECO:0007669"/>
    <property type="project" value="UniProtKB-KW"/>
</dbReference>
<dbReference type="PANTHER" id="PTHR48081:SF6">
    <property type="entry name" value="PEPTIDASE S9 PROLYL OLIGOPEPTIDASE CATALYTIC DOMAIN-CONTAINING PROTEIN"/>
    <property type="match status" value="1"/>
</dbReference>
<feature type="signal peptide" evidence="2">
    <location>
        <begin position="1"/>
        <end position="18"/>
    </location>
</feature>
<evidence type="ECO:0000256" key="2">
    <source>
        <dbReference type="SAM" id="SignalP"/>
    </source>
</evidence>
<reference evidence="4 5" key="1">
    <citation type="submission" date="2019-01" db="EMBL/GenBank/DDBJ databases">
        <authorList>
            <person name="Chen W.-M."/>
        </authorList>
    </citation>
    <scope>NUCLEOTIDE SEQUENCE [LARGE SCALE GENOMIC DNA]</scope>
    <source>
        <strain evidence="4 5">BBQ-12</strain>
    </source>
</reference>
<evidence type="ECO:0000313" key="5">
    <source>
        <dbReference type="Proteomes" id="UP000285211"/>
    </source>
</evidence>
<dbReference type="InterPro" id="IPR049492">
    <property type="entry name" value="BD-FAE-like_dom"/>
</dbReference>
<dbReference type="Pfam" id="PF20434">
    <property type="entry name" value="BD-FAE"/>
    <property type="match status" value="1"/>
</dbReference>
<accession>A0A437KQ76</accession>
<gene>
    <name evidence="4" type="ORF">EOD40_13335</name>
</gene>
<evidence type="ECO:0000313" key="4">
    <source>
        <dbReference type="EMBL" id="RVT73896.1"/>
    </source>
</evidence>